<dbReference type="AlphaFoldDB" id="A2STB2"/>
<protein>
    <recommendedName>
        <fullName evidence="3">Proteasome assembly chaperone family protein</fullName>
    </recommendedName>
</protein>
<organism evidence="1 2">
    <name type="scientific">Methanocorpusculum labreanum (strain ATCC 43576 / DSM 4855 / Z)</name>
    <dbReference type="NCBI Taxonomy" id="410358"/>
    <lineage>
        <taxon>Archaea</taxon>
        <taxon>Methanobacteriati</taxon>
        <taxon>Methanobacteriota</taxon>
        <taxon>Stenosarchaea group</taxon>
        <taxon>Methanomicrobia</taxon>
        <taxon>Methanomicrobiales</taxon>
        <taxon>Methanocorpusculaceae</taxon>
        <taxon>Methanocorpusculum</taxon>
    </lineage>
</organism>
<dbReference type="PANTHER" id="PTHR35610">
    <property type="entry name" value="3-ISOPROPYLMALATE DEHYDRATASE-RELATED"/>
    <property type="match status" value="1"/>
</dbReference>
<accession>A2STB2</accession>
<dbReference type="Pfam" id="PF09754">
    <property type="entry name" value="PAC2"/>
    <property type="match status" value="1"/>
</dbReference>
<evidence type="ECO:0000313" key="2">
    <source>
        <dbReference type="Proteomes" id="UP000000365"/>
    </source>
</evidence>
<dbReference type="HOGENOM" id="CLU_075000_0_0_2"/>
<reference evidence="1 2" key="1">
    <citation type="journal article" date="2009" name="Stand. Genomic Sci.">
        <title>Complete genome sequence of Methanocorpusculum labreanum type strain Z.</title>
        <authorList>
            <person name="Anderson I.J."/>
            <person name="Sieprawska-Lupa M."/>
            <person name="Goltsman E."/>
            <person name="Lapidus A."/>
            <person name="Copeland A."/>
            <person name="Glavina Del Rio T."/>
            <person name="Tice H."/>
            <person name="Dalin E."/>
            <person name="Barry K."/>
            <person name="Pitluck S."/>
            <person name="Hauser L."/>
            <person name="Land M."/>
            <person name="Lucas S."/>
            <person name="Richardson P."/>
            <person name="Whitman W.B."/>
            <person name="Kyrpides N.C."/>
        </authorList>
    </citation>
    <scope>NUCLEOTIDE SEQUENCE [LARGE SCALE GENOMIC DNA]</scope>
    <source>
        <strain evidence="2">ATCC 43576 / DSM 4855 / Z</strain>
    </source>
</reference>
<name>A2STB2_METLZ</name>
<dbReference type="SUPFAM" id="SSF159659">
    <property type="entry name" value="Cgl1923-like"/>
    <property type="match status" value="1"/>
</dbReference>
<dbReference type="InterPro" id="IPR019151">
    <property type="entry name" value="Proteasome_assmbl_chaperone_2"/>
</dbReference>
<dbReference type="Proteomes" id="UP000000365">
    <property type="component" value="Chromosome"/>
</dbReference>
<dbReference type="eggNOG" id="arCOG00347">
    <property type="taxonomic scope" value="Archaea"/>
</dbReference>
<evidence type="ECO:0008006" key="3">
    <source>
        <dbReference type="Google" id="ProtNLM"/>
    </source>
</evidence>
<gene>
    <name evidence="1" type="ordered locus">Mlab_1402</name>
</gene>
<dbReference type="PANTHER" id="PTHR35610:SF8">
    <property type="entry name" value="3-ISOPROPYLMALATE DEHYDRATASE"/>
    <property type="match status" value="1"/>
</dbReference>
<dbReference type="Gene3D" id="3.40.50.10900">
    <property type="entry name" value="PAC-like subunit"/>
    <property type="match status" value="1"/>
</dbReference>
<sequence length="267" mass="27968">MRLKSMEKSSEGSDNGTHCLINAFHAGDDPLVRVSAEIPSSKETILIAGFPGSGLVGSIAVQYLVEALSFTHIGNIASPLLPAVSLATAGLAQAPLRLYEKGRLLVVLSDVPVSDEGSCTIPSRILEWLCARTVVTEIILIGGVVTGGDGERVFGVATTNEGIEKIKSSCQILPALNITGITGGFLTEACLRNIPATGFLVETNFDVDPRASAAGLSVISSIYGLALDTEPLIAQADSIEPMLQKLAEDVKKSDVPPTAFDEDIMYG</sequence>
<dbReference type="InterPro" id="IPR038389">
    <property type="entry name" value="PSMG2_sf"/>
</dbReference>
<keyword evidence="2" id="KW-1185">Reference proteome</keyword>
<evidence type="ECO:0000313" key="1">
    <source>
        <dbReference type="EMBL" id="ABN07568.1"/>
    </source>
</evidence>
<dbReference type="EMBL" id="CP000559">
    <property type="protein sequence ID" value="ABN07568.1"/>
    <property type="molecule type" value="Genomic_DNA"/>
</dbReference>
<dbReference type="STRING" id="410358.Mlab_1402"/>
<proteinExistence type="predicted"/>
<dbReference type="KEGG" id="mla:Mlab_1402"/>